<feature type="chain" id="PRO_5045139585" evidence="2">
    <location>
        <begin position="25"/>
        <end position="717"/>
    </location>
</feature>
<organism evidence="4 5">
    <name type="scientific">Zhongshania arctica</name>
    <dbReference type="NCBI Taxonomy" id="3238302"/>
    <lineage>
        <taxon>Bacteria</taxon>
        <taxon>Pseudomonadati</taxon>
        <taxon>Pseudomonadota</taxon>
        <taxon>Gammaproteobacteria</taxon>
        <taxon>Cellvibrionales</taxon>
        <taxon>Spongiibacteraceae</taxon>
        <taxon>Zhongshania</taxon>
    </lineage>
</organism>
<evidence type="ECO:0000256" key="2">
    <source>
        <dbReference type="SAM" id="SignalP"/>
    </source>
</evidence>
<dbReference type="Proteomes" id="UP001557484">
    <property type="component" value="Unassembled WGS sequence"/>
</dbReference>
<reference evidence="4 5" key="1">
    <citation type="journal article" date="2011" name="Int. J. Syst. Evol. Microbiol.">
        <title>Zhongshania antarctica gen. nov., sp. nov. and Zhongshania guokunii sp. nov., gammaproteobacteria respectively isolated from coastal attached (fast) ice and surface seawater of the Antarctic.</title>
        <authorList>
            <person name="Li H.J."/>
            <person name="Zhang X.Y."/>
            <person name="Chen C.X."/>
            <person name="Zhang Y.J."/>
            <person name="Gao Z.M."/>
            <person name="Yu Y."/>
            <person name="Chen X.L."/>
            <person name="Chen B."/>
            <person name="Zhang Y.Z."/>
        </authorList>
    </citation>
    <scope>NUCLEOTIDE SEQUENCE [LARGE SCALE GENOMIC DNA]</scope>
    <source>
        <strain evidence="4 5">R06B22</strain>
    </source>
</reference>
<dbReference type="Pfam" id="PF25800">
    <property type="entry name" value="FimV_N"/>
    <property type="match status" value="1"/>
</dbReference>
<evidence type="ECO:0000313" key="4">
    <source>
        <dbReference type="EMBL" id="MEX1665770.1"/>
    </source>
</evidence>
<evidence type="ECO:0000256" key="1">
    <source>
        <dbReference type="SAM" id="MobiDB-lite"/>
    </source>
</evidence>
<feature type="compositionally biased region" description="Polar residues" evidence="1">
    <location>
        <begin position="412"/>
        <end position="421"/>
    </location>
</feature>
<feature type="region of interest" description="Disordered" evidence="1">
    <location>
        <begin position="168"/>
        <end position="187"/>
    </location>
</feature>
<accession>A0ABV3TWR1</accession>
<keyword evidence="2" id="KW-0732">Signal</keyword>
<gene>
    <name evidence="4" type="ORF">AB4875_09725</name>
</gene>
<keyword evidence="5" id="KW-1185">Reference proteome</keyword>
<dbReference type="EMBL" id="JBFRYB010000001">
    <property type="protein sequence ID" value="MEX1665770.1"/>
    <property type="molecule type" value="Genomic_DNA"/>
</dbReference>
<proteinExistence type="predicted"/>
<evidence type="ECO:0000259" key="3">
    <source>
        <dbReference type="Pfam" id="PF25800"/>
    </source>
</evidence>
<feature type="domain" description="FimV N-terminal" evidence="3">
    <location>
        <begin position="25"/>
        <end position="132"/>
    </location>
</feature>
<sequence length="717" mass="76510">MGFGKLPAMLPLCVAVLMARDAMALGLGAANLDSKLGEPLFARIPIFGAEGIGSEQVRVTLKPVTDPGTGAEVASVDTRNLSAVGEVGEEGRGTIYLRSSKPVDEPYLHFMVNIRWPGGQLSRAYTFLLDLPESLSAVSVNTANLNTVAISNTPSTIASPARLNGQTDISVTPGLSPRSVNRPATDKQQTISADTAFYTTIRGDSLWSVARRAARAKGGTSNEWMTRLFRNNPSAFIRSNKNLLKERVTLDLFESLERGSTSGEAFVDSQLQQAPVPEVRSAVADIAGAPGSDRQNRVLGRETDVVLEPAGNGMTEGQLLQQNLSNVRNQVADVSANIALMTEKLLSLQTQLETLQSQAAILNTPAASDTASFEPPLGELLDSAETVGSVDGLASADLAQDDGVVVGEPTAVSTSMNTSLSEDNDIAAGAEPNDKGRVAAAPDVELSAVAITNTTSSSWSWLWWLAPVIGGLLLLIRYRQDREVTVSNGDDLISRGDLADVNAAVAAKAQADRAFVQDHFEDVFTALEASPVSTQKTILTPAIQATEPDAHGLKTNTKVDLNDRASLQEGKLGSASLADIDDDFFADLDEDALMQRGGLNDEAAFLSLDIPDFDESWSASAAVQAKDSLARASACMAMGDYVGARQILERDIASNDDISLKMQLLDVHAHCGDQDEFENLVLQMEFTGADKQLLREIDVLRELLLKNTDSVKKNRVD</sequence>
<feature type="region of interest" description="Disordered" evidence="1">
    <location>
        <begin position="412"/>
        <end position="434"/>
    </location>
</feature>
<dbReference type="InterPro" id="IPR057840">
    <property type="entry name" value="FimV_N"/>
</dbReference>
<protein>
    <submittedName>
        <fullName evidence="4">FimV family protein</fullName>
    </submittedName>
</protein>
<evidence type="ECO:0000313" key="5">
    <source>
        <dbReference type="Proteomes" id="UP001557484"/>
    </source>
</evidence>
<feature type="signal peptide" evidence="2">
    <location>
        <begin position="1"/>
        <end position="24"/>
    </location>
</feature>
<dbReference type="RefSeq" id="WP_368375867.1">
    <property type="nucleotide sequence ID" value="NZ_JBFRYB010000001.1"/>
</dbReference>
<name>A0ABV3TWR1_9GAMM</name>
<comment type="caution">
    <text evidence="4">The sequence shown here is derived from an EMBL/GenBank/DDBJ whole genome shotgun (WGS) entry which is preliminary data.</text>
</comment>